<dbReference type="AlphaFoldDB" id="A0A2P6Q0K6"/>
<dbReference type="PANTHER" id="PTHR10795">
    <property type="entry name" value="PROPROTEIN CONVERTASE SUBTILISIN/KEXIN"/>
    <property type="match status" value="1"/>
</dbReference>
<evidence type="ECO:0000259" key="13">
    <source>
        <dbReference type="Pfam" id="PF05922"/>
    </source>
</evidence>
<protein>
    <submittedName>
        <fullName evidence="15">Putative tripeptidyl-peptidase II</fullName>
        <ecNumber evidence="15">3.4.14.10</ecNumber>
    </submittedName>
</protein>
<comment type="similarity">
    <text evidence="2 10">Belongs to the peptidase S8 family.</text>
</comment>
<dbReference type="Gramene" id="PRQ27711">
    <property type="protein sequence ID" value="PRQ27711"/>
    <property type="gene ID" value="RchiOBHm_Chr6g0308211"/>
</dbReference>
<evidence type="ECO:0000256" key="5">
    <source>
        <dbReference type="ARBA" id="ARBA00022729"/>
    </source>
</evidence>
<dbReference type="GO" id="GO:0006508">
    <property type="term" value="P:proteolysis"/>
    <property type="evidence" value="ECO:0007669"/>
    <property type="project" value="UniProtKB-KW"/>
</dbReference>
<keyword evidence="5 11" id="KW-0732">Signal</keyword>
<feature type="active site" description="Charge relay system" evidence="9 10">
    <location>
        <position position="547"/>
    </location>
</feature>
<evidence type="ECO:0000256" key="2">
    <source>
        <dbReference type="ARBA" id="ARBA00011073"/>
    </source>
</evidence>
<keyword evidence="6 10" id="KW-0378">Hydrolase</keyword>
<dbReference type="FunFam" id="3.30.70.80:FF:000003">
    <property type="entry name" value="Subtilisin-like protease SBT1.9"/>
    <property type="match status" value="1"/>
</dbReference>
<keyword evidence="4 10" id="KW-0645">Protease</keyword>
<feature type="domain" description="Subtilisin-like protease fibronectin type-III" evidence="14">
    <location>
        <begin position="659"/>
        <end position="757"/>
    </location>
</feature>
<dbReference type="EMBL" id="PDCK01000044">
    <property type="protein sequence ID" value="PRQ27711.1"/>
    <property type="molecule type" value="Genomic_DNA"/>
</dbReference>
<evidence type="ECO:0000256" key="4">
    <source>
        <dbReference type="ARBA" id="ARBA00022670"/>
    </source>
</evidence>
<evidence type="ECO:0000259" key="12">
    <source>
        <dbReference type="Pfam" id="PF00082"/>
    </source>
</evidence>
<name>A0A2P6Q0K6_ROSCH</name>
<evidence type="ECO:0000313" key="15">
    <source>
        <dbReference type="EMBL" id="PRQ27711.1"/>
    </source>
</evidence>
<proteinExistence type="inferred from homology"/>
<keyword evidence="16" id="KW-1185">Reference proteome</keyword>
<dbReference type="CDD" id="cd02120">
    <property type="entry name" value="PA_subtilisin_like"/>
    <property type="match status" value="1"/>
</dbReference>
<sequence>MSFYPMISLLVCTLLQITNAVSNAEESQTYIIHMDHSQKPSSFLTHEAWHRSTLTSLMSSSSLADQKNEMLLYSYNHVMHGFSARLTASQLSKLEESPAHVATYPESFGKLLTTHSSKFLGLRRNSGLLLASSSGQDVIIGIIDTGVWPESESFGDRGMSEVPKRWKGTCENGTYFTPSLCNNKLIGARSFSKGLKAAGIKISTKNDFDSPRDWFGHGSHTSSTAAGNHVPGASHFGYAKGTARGVAPRAHVAMYKVAWATDSEKSFASDVLAGMDQAISDGVDIMSLSLGIDFLPYFNDVIAIASLSAIEQGIVVVCAAGNDGKYSTTYNGAPWITTVGAGTLDRTFTATLTLDNGLTVEGTSYFPESVYITDVPLYYGKYNATKAICNTGSLGHNEVAGKVVLCDNTTETPVNGVDFQKKEVERAGGYAGIFMADLSLLEPDDFSIPAIIVPFATGALIREYATQVHTPRVKILSFVHTNLGTKPSPEVAYFSSRGPDPITPGILKPDILAPGVDVLAAVTPNNPCMEVNNYNLVTDYELYSGSSMAAPHVAGVAALLKAVHRKWSPAAIRSAIMTTAYSTANSHTSIQDQWSGLPATPLDFGAGHINPNKAMNPGLVYDMNVQDYIDFLCTLGYNDKQMKAVIRRSQWTCRQPPTELNYPSFVAIFNKTDSPKAKNFSRVVTNVGDDTSIYRAFLEVPRGMRITVEPNSLTFTGKYQQQGFVLNVEIDSDAPKVIYGYLRWVDHHDHMVSSPVVAINN</sequence>
<dbReference type="InterPro" id="IPR010259">
    <property type="entry name" value="S8pro/Inhibitor_I9"/>
</dbReference>
<dbReference type="EC" id="3.4.14.10" evidence="15"/>
<dbReference type="Gene3D" id="3.30.70.80">
    <property type="entry name" value="Peptidase S8 propeptide/proteinase inhibitor I9"/>
    <property type="match status" value="1"/>
</dbReference>
<dbReference type="Pfam" id="PF05922">
    <property type="entry name" value="Inhibitor_I9"/>
    <property type="match status" value="1"/>
</dbReference>
<dbReference type="InterPro" id="IPR036852">
    <property type="entry name" value="Peptidase_S8/S53_dom_sf"/>
</dbReference>
<evidence type="ECO:0000256" key="8">
    <source>
        <dbReference type="ARBA" id="ARBA00023180"/>
    </source>
</evidence>
<keyword evidence="8" id="KW-0325">Glycoprotein</keyword>
<dbReference type="InterPro" id="IPR037045">
    <property type="entry name" value="S8pro/Inhibitor_I9_sf"/>
</dbReference>
<accession>A0A2P6Q0K6</accession>
<dbReference type="InterPro" id="IPR045051">
    <property type="entry name" value="SBT"/>
</dbReference>
<reference evidence="15 16" key="1">
    <citation type="journal article" date="2018" name="Nat. Genet.">
        <title>The Rosa genome provides new insights in the design of modern roses.</title>
        <authorList>
            <person name="Bendahmane M."/>
        </authorList>
    </citation>
    <scope>NUCLEOTIDE SEQUENCE [LARGE SCALE GENOMIC DNA]</scope>
    <source>
        <strain evidence="16">cv. Old Blush</strain>
    </source>
</reference>
<gene>
    <name evidence="15" type="ORF">RchiOBHm_Chr6g0308211</name>
</gene>
<dbReference type="Gene3D" id="3.50.30.30">
    <property type="match status" value="1"/>
</dbReference>
<evidence type="ECO:0000259" key="14">
    <source>
        <dbReference type="Pfam" id="PF17766"/>
    </source>
</evidence>
<evidence type="ECO:0000256" key="11">
    <source>
        <dbReference type="SAM" id="SignalP"/>
    </source>
</evidence>
<evidence type="ECO:0000256" key="10">
    <source>
        <dbReference type="PROSITE-ProRule" id="PRU01240"/>
    </source>
</evidence>
<comment type="caution">
    <text evidence="15">The sequence shown here is derived from an EMBL/GenBank/DDBJ whole genome shotgun (WGS) entry which is preliminary data.</text>
</comment>
<feature type="domain" description="Peptidase S8/S53" evidence="12">
    <location>
        <begin position="135"/>
        <end position="586"/>
    </location>
</feature>
<evidence type="ECO:0000256" key="7">
    <source>
        <dbReference type="ARBA" id="ARBA00022825"/>
    </source>
</evidence>
<feature type="chain" id="PRO_5015190786" evidence="11">
    <location>
        <begin position="21"/>
        <end position="761"/>
    </location>
</feature>
<feature type="domain" description="Inhibitor I9" evidence="13">
    <location>
        <begin position="29"/>
        <end position="107"/>
    </location>
</feature>
<feature type="signal peptide" evidence="11">
    <location>
        <begin position="1"/>
        <end position="20"/>
    </location>
</feature>
<dbReference type="Gene3D" id="3.40.50.200">
    <property type="entry name" value="Peptidase S8/S53 domain"/>
    <property type="match status" value="1"/>
</dbReference>
<dbReference type="InterPro" id="IPR034197">
    <property type="entry name" value="Peptidases_S8_3"/>
</dbReference>
<dbReference type="SUPFAM" id="SSF52743">
    <property type="entry name" value="Subtilisin-like"/>
    <property type="match status" value="1"/>
</dbReference>
<dbReference type="GO" id="GO:0004252">
    <property type="term" value="F:serine-type endopeptidase activity"/>
    <property type="evidence" value="ECO:0007669"/>
    <property type="project" value="UniProtKB-UniRule"/>
</dbReference>
<comment type="subcellular location">
    <subcellularLocation>
        <location evidence="1">Secreted</location>
    </subcellularLocation>
</comment>
<feature type="active site" description="Charge relay system" evidence="9 10">
    <location>
        <position position="217"/>
    </location>
</feature>
<dbReference type="CDD" id="cd04852">
    <property type="entry name" value="Peptidases_S8_3"/>
    <property type="match status" value="1"/>
</dbReference>
<dbReference type="InterPro" id="IPR000209">
    <property type="entry name" value="Peptidase_S8/S53_dom"/>
</dbReference>
<dbReference type="GO" id="GO:0005576">
    <property type="term" value="C:extracellular region"/>
    <property type="evidence" value="ECO:0007669"/>
    <property type="project" value="UniProtKB-SubCell"/>
</dbReference>
<organism evidence="15 16">
    <name type="scientific">Rosa chinensis</name>
    <name type="common">China rose</name>
    <dbReference type="NCBI Taxonomy" id="74649"/>
    <lineage>
        <taxon>Eukaryota</taxon>
        <taxon>Viridiplantae</taxon>
        <taxon>Streptophyta</taxon>
        <taxon>Embryophyta</taxon>
        <taxon>Tracheophyta</taxon>
        <taxon>Spermatophyta</taxon>
        <taxon>Magnoliopsida</taxon>
        <taxon>eudicotyledons</taxon>
        <taxon>Gunneridae</taxon>
        <taxon>Pentapetalae</taxon>
        <taxon>rosids</taxon>
        <taxon>fabids</taxon>
        <taxon>Rosales</taxon>
        <taxon>Rosaceae</taxon>
        <taxon>Rosoideae</taxon>
        <taxon>Rosoideae incertae sedis</taxon>
        <taxon>Rosa</taxon>
    </lineage>
</organism>
<feature type="active site" description="Charge relay system" evidence="9 10">
    <location>
        <position position="144"/>
    </location>
</feature>
<evidence type="ECO:0000256" key="3">
    <source>
        <dbReference type="ARBA" id="ARBA00022525"/>
    </source>
</evidence>
<dbReference type="Pfam" id="PF17766">
    <property type="entry name" value="fn3_6"/>
    <property type="match status" value="1"/>
</dbReference>
<dbReference type="Proteomes" id="UP000238479">
    <property type="component" value="Chromosome 6"/>
</dbReference>
<evidence type="ECO:0000256" key="6">
    <source>
        <dbReference type="ARBA" id="ARBA00022801"/>
    </source>
</evidence>
<evidence type="ECO:0000313" key="16">
    <source>
        <dbReference type="Proteomes" id="UP000238479"/>
    </source>
</evidence>
<dbReference type="PROSITE" id="PS51892">
    <property type="entry name" value="SUBTILASE"/>
    <property type="match status" value="1"/>
</dbReference>
<dbReference type="FunFam" id="3.40.50.200:FF:000006">
    <property type="entry name" value="Subtilisin-like protease SBT1.5"/>
    <property type="match status" value="1"/>
</dbReference>
<dbReference type="InterPro" id="IPR041469">
    <property type="entry name" value="Subtilisin-like_FN3"/>
</dbReference>
<dbReference type="Gene3D" id="2.60.40.2310">
    <property type="match status" value="1"/>
</dbReference>
<evidence type="ECO:0000256" key="9">
    <source>
        <dbReference type="PIRSR" id="PIRSR615500-1"/>
    </source>
</evidence>
<keyword evidence="7 10" id="KW-0720">Serine protease</keyword>
<evidence type="ECO:0000256" key="1">
    <source>
        <dbReference type="ARBA" id="ARBA00004613"/>
    </source>
</evidence>
<dbReference type="GO" id="GO:0008240">
    <property type="term" value="F:tripeptidyl-peptidase activity"/>
    <property type="evidence" value="ECO:0007669"/>
    <property type="project" value="UniProtKB-EC"/>
</dbReference>
<dbReference type="Pfam" id="PF00082">
    <property type="entry name" value="Peptidase_S8"/>
    <property type="match status" value="1"/>
</dbReference>
<keyword evidence="3" id="KW-0964">Secreted</keyword>
<dbReference type="PRINTS" id="PR00723">
    <property type="entry name" value="SUBTILISIN"/>
</dbReference>
<dbReference type="InterPro" id="IPR015500">
    <property type="entry name" value="Peptidase_S8_subtilisin-rel"/>
</dbReference>
<dbReference type="OMA" id="CQNNTTN"/>
<dbReference type="GO" id="GO:0009609">
    <property type="term" value="P:response to symbiotic bacterium"/>
    <property type="evidence" value="ECO:0007669"/>
    <property type="project" value="UniProtKB-ARBA"/>
</dbReference>